<evidence type="ECO:0000313" key="2">
    <source>
        <dbReference type="EMBL" id="AQS89151.1"/>
    </source>
</evidence>
<dbReference type="InterPro" id="IPR012337">
    <property type="entry name" value="RNaseH-like_sf"/>
</dbReference>
<evidence type="ECO:0000259" key="1">
    <source>
        <dbReference type="PROSITE" id="PS50994"/>
    </source>
</evidence>
<dbReference type="PROSITE" id="PS50994">
    <property type="entry name" value="INTEGRASE"/>
    <property type="match status" value="1"/>
</dbReference>
<feature type="domain" description="Integrase catalytic" evidence="1">
    <location>
        <begin position="99"/>
        <end position="268"/>
    </location>
</feature>
<dbReference type="KEGG" id="nch:A0U93_00065"/>
<dbReference type="EMBL" id="CP014691">
    <property type="protein sequence ID" value="AQS89151.1"/>
    <property type="molecule type" value="Genomic_DNA"/>
</dbReference>
<dbReference type="InterPro" id="IPR048020">
    <property type="entry name" value="Transpos_IS3"/>
</dbReference>
<gene>
    <name evidence="2" type="ORF">A0U93_00065</name>
</gene>
<dbReference type="Proteomes" id="UP000188604">
    <property type="component" value="Chromosome"/>
</dbReference>
<protein>
    <submittedName>
        <fullName evidence="2">Transposase</fullName>
    </submittedName>
</protein>
<dbReference type="InterPro" id="IPR001584">
    <property type="entry name" value="Integrase_cat-core"/>
</dbReference>
<name>A0A1U9KTK4_9PROT</name>
<dbReference type="NCBIfam" id="NF033516">
    <property type="entry name" value="transpos_IS3"/>
    <property type="match status" value="1"/>
</dbReference>
<dbReference type="GO" id="GO:0003676">
    <property type="term" value="F:nucleic acid binding"/>
    <property type="evidence" value="ECO:0007669"/>
    <property type="project" value="InterPro"/>
</dbReference>
<sequence>MDTLQGDWKVSTRRACAVLRIDRSLYVYTSKRGTQAELTQWIKEICETRLRYGYRHVHVLLKRDGWAVNPKRVYRLYKELGMQLRNKVPKRRVKAKVREDRRPATHNNDTWAMDFVHDQLATGRKIRILTVIDTFSPFSPATDPRFSYRGEDVVQTLERICGQMGYPRSIRVDQGTEFVSRDLDLWAYQKGVVLDFSRPGKPTDNSFIESFNGKFRTECLNTHWFMSLDDARTKMEVWRKDYNPASQHPSVYVAVSNKVSCSSVCPAS</sequence>
<dbReference type="Pfam" id="PF00665">
    <property type="entry name" value="rve"/>
    <property type="match status" value="1"/>
</dbReference>
<dbReference type="InterPro" id="IPR025948">
    <property type="entry name" value="HTH-like_dom"/>
</dbReference>
<dbReference type="AlphaFoldDB" id="A0A1U9KTK4"/>
<dbReference type="PANTHER" id="PTHR47515">
    <property type="entry name" value="LOW CALCIUM RESPONSE LOCUS PROTEIN T"/>
    <property type="match status" value="1"/>
</dbReference>
<dbReference type="Gene3D" id="3.30.420.10">
    <property type="entry name" value="Ribonuclease H-like superfamily/Ribonuclease H"/>
    <property type="match status" value="1"/>
</dbReference>
<accession>A0A1U9KTK4</accession>
<dbReference type="SUPFAM" id="SSF53098">
    <property type="entry name" value="Ribonuclease H-like"/>
    <property type="match status" value="1"/>
</dbReference>
<dbReference type="PANTHER" id="PTHR47515:SF1">
    <property type="entry name" value="BLR2054 PROTEIN"/>
    <property type="match status" value="1"/>
</dbReference>
<dbReference type="Pfam" id="PF13276">
    <property type="entry name" value="HTH_21"/>
    <property type="match status" value="1"/>
</dbReference>
<keyword evidence="3" id="KW-1185">Reference proteome</keyword>
<dbReference type="GO" id="GO:0015074">
    <property type="term" value="P:DNA integration"/>
    <property type="evidence" value="ECO:0007669"/>
    <property type="project" value="InterPro"/>
</dbReference>
<organism evidence="2 3">
    <name type="scientific">Neoasaia chiangmaiensis</name>
    <dbReference type="NCBI Taxonomy" id="320497"/>
    <lineage>
        <taxon>Bacteria</taxon>
        <taxon>Pseudomonadati</taxon>
        <taxon>Pseudomonadota</taxon>
        <taxon>Alphaproteobacteria</taxon>
        <taxon>Acetobacterales</taxon>
        <taxon>Acetobacteraceae</taxon>
        <taxon>Neoasaia</taxon>
    </lineage>
</organism>
<evidence type="ECO:0000313" key="3">
    <source>
        <dbReference type="Proteomes" id="UP000188604"/>
    </source>
</evidence>
<dbReference type="InterPro" id="IPR036397">
    <property type="entry name" value="RNaseH_sf"/>
</dbReference>
<proteinExistence type="predicted"/>
<reference evidence="2 3" key="1">
    <citation type="submission" date="2016-03" db="EMBL/GenBank/DDBJ databases">
        <title>Acetic acid bacteria sequencing.</title>
        <authorList>
            <person name="Brandt J."/>
            <person name="Jakob F."/>
            <person name="Vogel R.F."/>
        </authorList>
    </citation>
    <scope>NUCLEOTIDE SEQUENCE [LARGE SCALE GENOMIC DNA]</scope>
    <source>
        <strain evidence="2 3">NBRC 101099</strain>
    </source>
</reference>